<evidence type="ECO:0000313" key="2">
    <source>
        <dbReference type="EMBL" id="PRD49659.1"/>
    </source>
</evidence>
<sequence length="153" mass="15174">MGIFDNAVPGGNISKPLIIALGALLVGKMLSGGSSQPAQAPDNPQTADNGNTAAGGGLLGGLGGLLNSLTNAGHGETANSWLQPGENKPIAPGDLGSALGQKTISEIAQQTGMSEQDLLAQLSKILPGVVDQLTPNGQVPSTQQIASLLKSSS</sequence>
<feature type="region of interest" description="Disordered" evidence="1">
    <location>
        <begin position="73"/>
        <end position="96"/>
    </location>
</feature>
<dbReference type="InterPro" id="IPR045372">
    <property type="entry name" value="YidB"/>
</dbReference>
<comment type="caution">
    <text evidence="2">The sequence shown here is derived from an EMBL/GenBank/DDBJ whole genome shotgun (WGS) entry which is preliminary data.</text>
</comment>
<dbReference type="OrthoDB" id="4235777at2"/>
<name>A0A2S9JA68_9HYPH</name>
<protein>
    <recommendedName>
        <fullName evidence="4">DUF937 domain-containing protein</fullName>
    </recommendedName>
</protein>
<feature type="region of interest" description="Disordered" evidence="1">
    <location>
        <begin position="32"/>
        <end position="55"/>
    </location>
</feature>
<gene>
    <name evidence="2" type="ORF">C5750_24880</name>
</gene>
<proteinExistence type="predicted"/>
<dbReference type="SUPFAM" id="SSF140804">
    <property type="entry name" value="YidB-like"/>
    <property type="match status" value="1"/>
</dbReference>
<dbReference type="Pfam" id="PF20159">
    <property type="entry name" value="YidB"/>
    <property type="match status" value="1"/>
</dbReference>
<evidence type="ECO:0008006" key="4">
    <source>
        <dbReference type="Google" id="ProtNLM"/>
    </source>
</evidence>
<organism evidence="2 3">
    <name type="scientific">Phyllobacterium myrsinacearum</name>
    <dbReference type="NCBI Taxonomy" id="28101"/>
    <lineage>
        <taxon>Bacteria</taxon>
        <taxon>Pseudomonadati</taxon>
        <taxon>Pseudomonadota</taxon>
        <taxon>Alphaproteobacteria</taxon>
        <taxon>Hyphomicrobiales</taxon>
        <taxon>Phyllobacteriaceae</taxon>
        <taxon>Phyllobacterium</taxon>
    </lineage>
</organism>
<reference evidence="2 3" key="1">
    <citation type="submission" date="2018-02" db="EMBL/GenBank/DDBJ databases">
        <title>The draft genome of Phyllobacterium myrsinacearum DSM5892.</title>
        <authorList>
            <person name="Li L."/>
            <person name="Liu L."/>
            <person name="Zhang X."/>
            <person name="Wang T."/>
        </authorList>
    </citation>
    <scope>NUCLEOTIDE SEQUENCE [LARGE SCALE GENOMIC DNA]</scope>
    <source>
        <strain evidence="2 3">DSM 5892</strain>
    </source>
</reference>
<dbReference type="EMBL" id="PVBT01000010">
    <property type="protein sequence ID" value="PRD49659.1"/>
    <property type="molecule type" value="Genomic_DNA"/>
</dbReference>
<dbReference type="RefSeq" id="WP_105737885.1">
    <property type="nucleotide sequence ID" value="NZ_PVBT01000010.1"/>
</dbReference>
<feature type="compositionally biased region" description="Polar residues" evidence="1">
    <location>
        <begin position="32"/>
        <end position="45"/>
    </location>
</feature>
<evidence type="ECO:0000256" key="1">
    <source>
        <dbReference type="SAM" id="MobiDB-lite"/>
    </source>
</evidence>
<dbReference type="InterPro" id="IPR027405">
    <property type="entry name" value="YidB-like"/>
</dbReference>
<dbReference type="Gene3D" id="1.10.10.690">
    <property type="entry name" value="YidB-like"/>
    <property type="match status" value="1"/>
</dbReference>
<dbReference type="Proteomes" id="UP000238563">
    <property type="component" value="Unassembled WGS sequence"/>
</dbReference>
<keyword evidence="3" id="KW-1185">Reference proteome</keyword>
<dbReference type="AlphaFoldDB" id="A0A2S9JA68"/>
<evidence type="ECO:0000313" key="3">
    <source>
        <dbReference type="Proteomes" id="UP000238563"/>
    </source>
</evidence>
<accession>A0A2S9JA68</accession>